<organism evidence="3 4">
    <name type="scientific">Microbulbifer spongiae</name>
    <dbReference type="NCBI Taxonomy" id="2944933"/>
    <lineage>
        <taxon>Bacteria</taxon>
        <taxon>Pseudomonadati</taxon>
        <taxon>Pseudomonadota</taxon>
        <taxon>Gammaproteobacteria</taxon>
        <taxon>Cellvibrionales</taxon>
        <taxon>Microbulbiferaceae</taxon>
        <taxon>Microbulbifer</taxon>
    </lineage>
</organism>
<dbReference type="InterPro" id="IPR001375">
    <property type="entry name" value="Peptidase_S9_cat"/>
</dbReference>
<dbReference type="InterPro" id="IPR029058">
    <property type="entry name" value="AB_hydrolase_fold"/>
</dbReference>
<keyword evidence="1" id="KW-0378">Hydrolase</keyword>
<dbReference type="SUPFAM" id="SSF82171">
    <property type="entry name" value="DPP6 N-terminal domain-like"/>
    <property type="match status" value="1"/>
</dbReference>
<protein>
    <submittedName>
        <fullName evidence="3">Prolyl oligopeptidase family serine peptidase</fullName>
    </submittedName>
</protein>
<dbReference type="PANTHER" id="PTHR42776:SF27">
    <property type="entry name" value="DIPEPTIDYL PEPTIDASE FAMILY MEMBER 6"/>
    <property type="match status" value="1"/>
</dbReference>
<dbReference type="PANTHER" id="PTHR42776">
    <property type="entry name" value="SERINE PEPTIDASE S9 FAMILY MEMBER"/>
    <property type="match status" value="1"/>
</dbReference>
<dbReference type="SUPFAM" id="SSF53474">
    <property type="entry name" value="alpha/beta-Hydrolases"/>
    <property type="match status" value="1"/>
</dbReference>
<reference evidence="3 4" key="1">
    <citation type="submission" date="2022-05" db="EMBL/GenBank/DDBJ databases">
        <title>Microbulbifer sp. nov., isolated from sponge.</title>
        <authorList>
            <person name="Gao L."/>
        </authorList>
    </citation>
    <scope>NUCLEOTIDE SEQUENCE [LARGE SCALE GENOMIC DNA]</scope>
    <source>
        <strain evidence="3 4">MI-G</strain>
    </source>
</reference>
<evidence type="ECO:0000256" key="1">
    <source>
        <dbReference type="ARBA" id="ARBA00022801"/>
    </source>
</evidence>
<gene>
    <name evidence="3" type="ORF">M8T91_12000</name>
</gene>
<dbReference type="Proteomes" id="UP001321520">
    <property type="component" value="Chromosome"/>
</dbReference>
<keyword evidence="4" id="KW-1185">Reference proteome</keyword>
<feature type="domain" description="Peptidase S9 prolyl oligopeptidase catalytic" evidence="2">
    <location>
        <begin position="431"/>
        <end position="640"/>
    </location>
</feature>
<sequence length="651" mass="73334">MHKFLLIFLFWSTFALGNQIPLSDLVRHADIEEVKISPTGTHLAIRKLYEGERVIVFMSIKPLKVTGHLRFSGKEEVGDFYWANDKRVVAEVLSRKAGLESPVFYGSLYAINFDGTQGMNIFGHLSGRKQVGSRIKRSESTYAHAVIIDPLLKKKDKILVSTTPWAKNGETTGEVLEINIYNGVKKRVVGLPIADGRAYTDGNGNLLFARGTNKEGFLRLYKKDKNGWSKVKDNTLEGGRPVGMDLETSEAYLEIGREGKTEQLVRMQTNSDEYLPVFEDNISDFSGIIYHPTSNKPLGVHLDPDYPKESFFDEGDGFAAYFRGLKKAFEGYSIRFTSFSSDGALGVLKVSGDRLPGDYFLANLTTKKVDFLISSSEWLDPKQLNPMQADAFITEDGFRIGTYLTFPNDHQQKLPTVVVPHGGPHSRDYWGYHQDAQILSQNGYLVLQINFRGSTGYGDHFYDAGRLEWGGKIQRDISDAVHWAIEKGYADPERICIYGASFGGYSALMNPIRYPDLYQCAIGHVGVYDLEMMYKKGDIKRRDRGLAYLKRELSKDKDFLKENSPVHNTSKLNLPLMIVHGKRDERAPVEHAELLLKQLKKENKPVKSLIISNAGHGFYSEKNNLQFYTELLSFLDQHIGVGASQQQSDQG</sequence>
<dbReference type="Pfam" id="PF00326">
    <property type="entry name" value="Peptidase_S9"/>
    <property type="match status" value="1"/>
</dbReference>
<name>A0ABY9E6J2_9GAMM</name>
<evidence type="ECO:0000259" key="2">
    <source>
        <dbReference type="Pfam" id="PF00326"/>
    </source>
</evidence>
<evidence type="ECO:0000313" key="3">
    <source>
        <dbReference type="EMBL" id="WKD48638.1"/>
    </source>
</evidence>
<dbReference type="EMBL" id="CP098023">
    <property type="protein sequence ID" value="WKD48638.1"/>
    <property type="molecule type" value="Genomic_DNA"/>
</dbReference>
<proteinExistence type="predicted"/>
<evidence type="ECO:0000313" key="4">
    <source>
        <dbReference type="Proteomes" id="UP001321520"/>
    </source>
</evidence>
<dbReference type="Gene3D" id="3.40.50.1820">
    <property type="entry name" value="alpha/beta hydrolase"/>
    <property type="match status" value="1"/>
</dbReference>
<accession>A0ABY9E6J2</accession>
<dbReference type="RefSeq" id="WP_301414407.1">
    <property type="nucleotide sequence ID" value="NZ_CP098023.1"/>
</dbReference>